<protein>
    <submittedName>
        <fullName evidence="1">Uncharacterized protein</fullName>
    </submittedName>
</protein>
<name>A0AAV8Y0G1_9CUCU</name>
<organism evidence="1 2">
    <name type="scientific">Aromia moschata</name>
    <dbReference type="NCBI Taxonomy" id="1265417"/>
    <lineage>
        <taxon>Eukaryota</taxon>
        <taxon>Metazoa</taxon>
        <taxon>Ecdysozoa</taxon>
        <taxon>Arthropoda</taxon>
        <taxon>Hexapoda</taxon>
        <taxon>Insecta</taxon>
        <taxon>Pterygota</taxon>
        <taxon>Neoptera</taxon>
        <taxon>Endopterygota</taxon>
        <taxon>Coleoptera</taxon>
        <taxon>Polyphaga</taxon>
        <taxon>Cucujiformia</taxon>
        <taxon>Chrysomeloidea</taxon>
        <taxon>Cerambycidae</taxon>
        <taxon>Cerambycinae</taxon>
        <taxon>Callichromatini</taxon>
        <taxon>Aromia</taxon>
    </lineage>
</organism>
<comment type="caution">
    <text evidence="1">The sequence shown here is derived from an EMBL/GenBank/DDBJ whole genome shotgun (WGS) entry which is preliminary data.</text>
</comment>
<accession>A0AAV8Y0G1</accession>
<proteinExistence type="predicted"/>
<reference evidence="1" key="1">
    <citation type="journal article" date="2023" name="Insect Mol. Biol.">
        <title>Genome sequencing provides insights into the evolution of gene families encoding plant cell wall-degrading enzymes in longhorned beetles.</title>
        <authorList>
            <person name="Shin N.R."/>
            <person name="Okamura Y."/>
            <person name="Kirsch R."/>
            <person name="Pauchet Y."/>
        </authorList>
    </citation>
    <scope>NUCLEOTIDE SEQUENCE</scope>
    <source>
        <strain evidence="1">AMC_N1</strain>
    </source>
</reference>
<dbReference type="EMBL" id="JAPWTK010000260">
    <property type="protein sequence ID" value="KAJ8944291.1"/>
    <property type="molecule type" value="Genomic_DNA"/>
</dbReference>
<dbReference type="Proteomes" id="UP001162162">
    <property type="component" value="Unassembled WGS sequence"/>
</dbReference>
<gene>
    <name evidence="1" type="ORF">NQ318_009669</name>
</gene>
<dbReference type="AlphaFoldDB" id="A0AAV8Y0G1"/>
<sequence>MNSFLIDALAWKLFVATEKPRPKLSGLLCMEEVNYLHELRQRIQEAANTFKNNREIFRDI</sequence>
<evidence type="ECO:0000313" key="2">
    <source>
        <dbReference type="Proteomes" id="UP001162162"/>
    </source>
</evidence>
<evidence type="ECO:0000313" key="1">
    <source>
        <dbReference type="EMBL" id="KAJ8944291.1"/>
    </source>
</evidence>
<keyword evidence="2" id="KW-1185">Reference proteome</keyword>